<evidence type="ECO:0000256" key="11">
    <source>
        <dbReference type="RuleBase" id="RU003515"/>
    </source>
</evidence>
<dbReference type="InterPro" id="IPR024567">
    <property type="entry name" value="RNase_HII/HIII_dom"/>
</dbReference>
<evidence type="ECO:0000256" key="9">
    <source>
        <dbReference type="ARBA" id="ARBA00022801"/>
    </source>
</evidence>
<dbReference type="InterPro" id="IPR036397">
    <property type="entry name" value="RNaseH_sf"/>
</dbReference>
<dbReference type="HOGENOM" id="CLU_036532_3_0_11"/>
<accession>D7BN14</accession>
<proteinExistence type="inferred from homology"/>
<gene>
    <name evidence="13" type="ordered locus">Arch_0574</name>
</gene>
<evidence type="ECO:0000256" key="6">
    <source>
        <dbReference type="ARBA" id="ARBA00022722"/>
    </source>
</evidence>
<protein>
    <recommendedName>
        <fullName evidence="11">Ribonuclease</fullName>
        <ecNumber evidence="11">3.1.26.4</ecNumber>
    </recommendedName>
</protein>
<keyword evidence="14" id="KW-1185">Reference proteome</keyword>
<sequence length="224" mass="23660">MAVISPDRTVERELLAQLPAGTYLAGVDEVGRGSIAGPASVGIALVNTDTVDEFPVGLRDSKMISAHVRESLVEPVHEWVSAYAVGHASPQDVNEAGILGALRIAAARALEQLDGFEIAGVLLDGSHDWWSSDGLFDAGATLPVLPVRMEVKGDARCAVVAAASVLAKVERDRIMVESAEAFPGYGFERNKGYASAEHIHGLETLGASAFHRTAWKLPGIGHTK</sequence>
<evidence type="ECO:0000256" key="10">
    <source>
        <dbReference type="PROSITE-ProRule" id="PRU01319"/>
    </source>
</evidence>
<dbReference type="Pfam" id="PF01351">
    <property type="entry name" value="RNase_HII"/>
    <property type="match status" value="1"/>
</dbReference>
<reference evidence="13 14" key="1">
    <citation type="journal article" date="2010" name="Stand. Genomic Sci.">
        <title>Complete genome sequence of Arcanobacterium haemolyticum type strain (11018).</title>
        <authorList>
            <person name="Yasawong M."/>
            <person name="Teshima H."/>
            <person name="Lapidus A."/>
            <person name="Nolan M."/>
            <person name="Lucas S."/>
            <person name="Glavina Del Rio T."/>
            <person name="Tice H."/>
            <person name="Cheng J."/>
            <person name="Bruce D."/>
            <person name="Detter C."/>
            <person name="Tapia R."/>
            <person name="Han C."/>
            <person name="Goodwin L."/>
            <person name="Pitluck S."/>
            <person name="Liolios K."/>
            <person name="Ivanova N."/>
            <person name="Mavromatis K."/>
            <person name="Mikhailova N."/>
            <person name="Pati A."/>
            <person name="Chen A."/>
            <person name="Palaniappan K."/>
            <person name="Land M."/>
            <person name="Hauser L."/>
            <person name="Chang Y."/>
            <person name="Jeffries C."/>
            <person name="Rohde M."/>
            <person name="Sikorski J."/>
            <person name="Pukall R."/>
            <person name="Goker M."/>
            <person name="Woyke T."/>
            <person name="Bristow J."/>
            <person name="Eisen J."/>
            <person name="Markowitz V."/>
            <person name="Hugenholtz P."/>
            <person name="Kyrpides N."/>
            <person name="Klenk H."/>
        </authorList>
    </citation>
    <scope>NUCLEOTIDE SEQUENCE [LARGE SCALE GENOMIC DNA]</scope>
    <source>
        <strain evidence="14">ATCC 9345 / DSM 20595 / CCUG 17215 / LMG 16163 / NBRC 15585 / NCTC 8452 / 11018</strain>
    </source>
</reference>
<keyword evidence="5" id="KW-0963">Cytoplasm</keyword>
<feature type="domain" description="RNase H type-2" evidence="12">
    <location>
        <begin position="22"/>
        <end position="224"/>
    </location>
</feature>
<comment type="cofactor">
    <cofactor evidence="10">
        <name>Mn(2+)</name>
        <dbReference type="ChEBI" id="CHEBI:29035"/>
    </cofactor>
    <cofactor evidence="10">
        <name>Mg(2+)</name>
        <dbReference type="ChEBI" id="CHEBI:18420"/>
    </cofactor>
    <text evidence="10">Manganese or magnesium. Binds 1 divalent metal ion per monomer in the absence of substrate. May bind a second metal ion after substrate binding.</text>
</comment>
<dbReference type="GO" id="GO:0043137">
    <property type="term" value="P:DNA replication, removal of RNA primer"/>
    <property type="evidence" value="ECO:0007669"/>
    <property type="project" value="TreeGrafter"/>
</dbReference>
<evidence type="ECO:0000256" key="8">
    <source>
        <dbReference type="ARBA" id="ARBA00022759"/>
    </source>
</evidence>
<comment type="catalytic activity">
    <reaction evidence="1 10 11">
        <text>Endonucleolytic cleavage to 5'-phosphomonoester.</text>
        <dbReference type="EC" id="3.1.26.4"/>
    </reaction>
</comment>
<comment type="cofactor">
    <cofactor evidence="2">
        <name>Mg(2+)</name>
        <dbReference type="ChEBI" id="CHEBI:18420"/>
    </cofactor>
</comment>
<dbReference type="eggNOG" id="COG0164">
    <property type="taxonomic scope" value="Bacteria"/>
</dbReference>
<evidence type="ECO:0000256" key="3">
    <source>
        <dbReference type="ARBA" id="ARBA00004065"/>
    </source>
</evidence>
<dbReference type="PROSITE" id="PS51975">
    <property type="entry name" value="RNASE_H_2"/>
    <property type="match status" value="1"/>
</dbReference>
<dbReference type="GO" id="GO:0003723">
    <property type="term" value="F:RNA binding"/>
    <property type="evidence" value="ECO:0007669"/>
    <property type="project" value="UniProtKB-UniRule"/>
</dbReference>
<dbReference type="STRING" id="644284.Arch_0574"/>
<dbReference type="Gene3D" id="3.30.420.10">
    <property type="entry name" value="Ribonuclease H-like superfamily/Ribonuclease H"/>
    <property type="match status" value="1"/>
</dbReference>
<dbReference type="SUPFAM" id="SSF53098">
    <property type="entry name" value="Ribonuclease H-like"/>
    <property type="match status" value="1"/>
</dbReference>
<evidence type="ECO:0000259" key="12">
    <source>
        <dbReference type="PROSITE" id="PS51975"/>
    </source>
</evidence>
<dbReference type="KEGG" id="ahe:Arch_0574"/>
<dbReference type="InterPro" id="IPR012337">
    <property type="entry name" value="RNaseH-like_sf"/>
</dbReference>
<evidence type="ECO:0000256" key="1">
    <source>
        <dbReference type="ARBA" id="ARBA00000077"/>
    </source>
</evidence>
<feature type="binding site" evidence="10">
    <location>
        <position position="124"/>
    </location>
    <ligand>
        <name>a divalent metal cation</name>
        <dbReference type="ChEBI" id="CHEBI:60240"/>
    </ligand>
</feature>
<dbReference type="EC" id="3.1.26.4" evidence="11"/>
<dbReference type="Proteomes" id="UP000000376">
    <property type="component" value="Chromosome"/>
</dbReference>
<dbReference type="PANTHER" id="PTHR10954:SF18">
    <property type="entry name" value="RIBONUCLEASE HII"/>
    <property type="match status" value="1"/>
</dbReference>
<dbReference type="GO" id="GO:0046872">
    <property type="term" value="F:metal ion binding"/>
    <property type="evidence" value="ECO:0007669"/>
    <property type="project" value="UniProtKB-KW"/>
</dbReference>
<comment type="subcellular location">
    <subcellularLocation>
        <location evidence="4">Cytoplasm</location>
    </subcellularLocation>
</comment>
<organism evidence="13 14">
    <name type="scientific">Arcanobacterium haemolyticum (strain ATCC 9345 / DSM 20595 / CCM 5947 / CCUG 17215 / LMG 16163 / NBRC 15585 / NCTC 8452 / 11018)</name>
    <dbReference type="NCBI Taxonomy" id="644284"/>
    <lineage>
        <taxon>Bacteria</taxon>
        <taxon>Bacillati</taxon>
        <taxon>Actinomycetota</taxon>
        <taxon>Actinomycetes</taxon>
        <taxon>Actinomycetales</taxon>
        <taxon>Actinomycetaceae</taxon>
        <taxon>Arcanobacterium</taxon>
    </lineage>
</organism>
<dbReference type="AlphaFoldDB" id="D7BN14"/>
<dbReference type="InterPro" id="IPR001352">
    <property type="entry name" value="RNase_HII/HIII"/>
</dbReference>
<keyword evidence="6 10" id="KW-0540">Nuclease</keyword>
<dbReference type="GO" id="GO:0032299">
    <property type="term" value="C:ribonuclease H2 complex"/>
    <property type="evidence" value="ECO:0007669"/>
    <property type="project" value="TreeGrafter"/>
</dbReference>
<dbReference type="PANTHER" id="PTHR10954">
    <property type="entry name" value="RIBONUCLEASE H2 SUBUNIT A"/>
    <property type="match status" value="1"/>
</dbReference>
<keyword evidence="8 10" id="KW-0255">Endonuclease</keyword>
<keyword evidence="9 10" id="KW-0378">Hydrolase</keyword>
<evidence type="ECO:0000256" key="7">
    <source>
        <dbReference type="ARBA" id="ARBA00022723"/>
    </source>
</evidence>
<comment type="function">
    <text evidence="3 11">Endonuclease that specifically degrades the RNA of RNA-DNA hybrids.</text>
</comment>
<dbReference type="NCBIfam" id="NF000595">
    <property type="entry name" value="PRK00015.1-3"/>
    <property type="match status" value="1"/>
</dbReference>
<keyword evidence="7 10" id="KW-0479">Metal-binding</keyword>
<feature type="binding site" evidence="10">
    <location>
        <position position="28"/>
    </location>
    <ligand>
        <name>a divalent metal cation</name>
        <dbReference type="ChEBI" id="CHEBI:60240"/>
    </ligand>
</feature>
<dbReference type="RefSeq" id="WP_013169811.1">
    <property type="nucleotide sequence ID" value="NC_014218.1"/>
</dbReference>
<dbReference type="GO" id="GO:0005737">
    <property type="term" value="C:cytoplasm"/>
    <property type="evidence" value="ECO:0007669"/>
    <property type="project" value="UniProtKB-SubCell"/>
</dbReference>
<dbReference type="EMBL" id="CP002045">
    <property type="protein sequence ID" value="ADH92313.1"/>
    <property type="molecule type" value="Genomic_DNA"/>
</dbReference>
<evidence type="ECO:0000256" key="2">
    <source>
        <dbReference type="ARBA" id="ARBA00001946"/>
    </source>
</evidence>
<evidence type="ECO:0000256" key="4">
    <source>
        <dbReference type="ARBA" id="ARBA00004496"/>
    </source>
</evidence>
<dbReference type="GO" id="GO:0004523">
    <property type="term" value="F:RNA-DNA hybrid ribonuclease activity"/>
    <property type="evidence" value="ECO:0007669"/>
    <property type="project" value="UniProtKB-UniRule"/>
</dbReference>
<dbReference type="OrthoDB" id="9803420at2"/>
<evidence type="ECO:0000313" key="13">
    <source>
        <dbReference type="EMBL" id="ADH92313.1"/>
    </source>
</evidence>
<dbReference type="GO" id="GO:0006298">
    <property type="term" value="P:mismatch repair"/>
    <property type="evidence" value="ECO:0007669"/>
    <property type="project" value="TreeGrafter"/>
</dbReference>
<comment type="similarity">
    <text evidence="11">Belongs to the RNase HII family.</text>
</comment>
<name>D7BN14_ARCHD</name>
<evidence type="ECO:0000313" key="14">
    <source>
        <dbReference type="Proteomes" id="UP000000376"/>
    </source>
</evidence>
<feature type="binding site" evidence="10">
    <location>
        <position position="29"/>
    </location>
    <ligand>
        <name>a divalent metal cation</name>
        <dbReference type="ChEBI" id="CHEBI:60240"/>
    </ligand>
</feature>
<evidence type="ECO:0000256" key="5">
    <source>
        <dbReference type="ARBA" id="ARBA00022490"/>
    </source>
</evidence>